<sequence length="190" mass="21433">MDIDRVTLWSRSIERWQLRPGDHIYAWFGFGVYSHHGIYQGDDKVIDFTVDAQSGGSGLSVSASSSSSSSAGGGVRCCSLLGSFLEGHDIRLFAYSVPWWFYKASIGNGFQDTCSMEDADPPERVLRRADYHLNHGFGNYNLLLRNCFDFAFYCKTGHLYYSLLDIVDDSLGDSPSFSSDLGRVIRRWFF</sequence>
<gene>
    <name evidence="2" type="ORF">PVAP13_3KG475100</name>
</gene>
<evidence type="ECO:0000313" key="3">
    <source>
        <dbReference type="Proteomes" id="UP000823388"/>
    </source>
</evidence>
<dbReference type="EMBL" id="CM029041">
    <property type="protein sequence ID" value="KAG2630342.1"/>
    <property type="molecule type" value="Genomic_DNA"/>
</dbReference>
<evidence type="ECO:0000313" key="2">
    <source>
        <dbReference type="EMBL" id="KAG2630342.1"/>
    </source>
</evidence>
<dbReference type="PANTHER" id="PTHR46137">
    <property type="entry name" value="OS05G0310600 PROTEIN"/>
    <property type="match status" value="1"/>
</dbReference>
<organism evidence="2 3">
    <name type="scientific">Panicum virgatum</name>
    <name type="common">Blackwell switchgrass</name>
    <dbReference type="NCBI Taxonomy" id="38727"/>
    <lineage>
        <taxon>Eukaryota</taxon>
        <taxon>Viridiplantae</taxon>
        <taxon>Streptophyta</taxon>
        <taxon>Embryophyta</taxon>
        <taxon>Tracheophyta</taxon>
        <taxon>Spermatophyta</taxon>
        <taxon>Magnoliopsida</taxon>
        <taxon>Liliopsida</taxon>
        <taxon>Poales</taxon>
        <taxon>Poaceae</taxon>
        <taxon>PACMAD clade</taxon>
        <taxon>Panicoideae</taxon>
        <taxon>Panicodae</taxon>
        <taxon>Paniceae</taxon>
        <taxon>Panicinae</taxon>
        <taxon>Panicum</taxon>
        <taxon>Panicum sect. Hiantes</taxon>
    </lineage>
</organism>
<reference evidence="2" key="1">
    <citation type="submission" date="2020-05" db="EMBL/GenBank/DDBJ databases">
        <title>WGS assembly of Panicum virgatum.</title>
        <authorList>
            <person name="Lovell J.T."/>
            <person name="Jenkins J."/>
            <person name="Shu S."/>
            <person name="Juenger T.E."/>
            <person name="Schmutz J."/>
        </authorList>
    </citation>
    <scope>NUCLEOTIDE SEQUENCE</scope>
    <source>
        <strain evidence="2">AP13</strain>
    </source>
</reference>
<dbReference type="InterPro" id="IPR007053">
    <property type="entry name" value="LRAT_dom"/>
</dbReference>
<dbReference type="PROSITE" id="PS51934">
    <property type="entry name" value="LRAT"/>
    <property type="match status" value="1"/>
</dbReference>
<protein>
    <recommendedName>
        <fullName evidence="1">LRAT domain-containing protein</fullName>
    </recommendedName>
</protein>
<dbReference type="OrthoDB" id="68610at2759"/>
<name>A0A8T0V1L6_PANVG</name>
<comment type="caution">
    <text evidence="2">The sequence shown here is derived from an EMBL/GenBank/DDBJ whole genome shotgun (WGS) entry which is preliminary data.</text>
</comment>
<accession>A0A8T0V1L6</accession>
<proteinExistence type="predicted"/>
<dbReference type="AlphaFoldDB" id="A0A8T0V1L6"/>
<dbReference type="PANTHER" id="PTHR46137:SF11">
    <property type="entry name" value="LRAT DOMAIN-CONTAINING PROTEIN"/>
    <property type="match status" value="1"/>
</dbReference>
<dbReference type="Proteomes" id="UP000823388">
    <property type="component" value="Chromosome 3K"/>
</dbReference>
<dbReference type="Pfam" id="PF04970">
    <property type="entry name" value="LRAT"/>
    <property type="match status" value="1"/>
</dbReference>
<dbReference type="Gene3D" id="3.90.1720.10">
    <property type="entry name" value="endopeptidase domain like (from Nostoc punctiforme)"/>
    <property type="match status" value="1"/>
</dbReference>
<keyword evidence="3" id="KW-1185">Reference proteome</keyword>
<evidence type="ECO:0000259" key="1">
    <source>
        <dbReference type="PROSITE" id="PS51934"/>
    </source>
</evidence>
<feature type="domain" description="LRAT" evidence="1">
    <location>
        <begin position="25"/>
        <end position="163"/>
    </location>
</feature>